<reference evidence="2 3" key="1">
    <citation type="submission" date="2024-01" db="EMBL/GenBank/DDBJ databases">
        <title>The genomes of 5 underutilized Papilionoideae crops provide insights into root nodulation and disease resistance.</title>
        <authorList>
            <person name="Yuan L."/>
        </authorList>
    </citation>
    <scope>NUCLEOTIDE SEQUENCE [LARGE SCALE GENOMIC DNA]</scope>
    <source>
        <strain evidence="2">LY-2023</strain>
        <tissue evidence="2">Leaf</tissue>
    </source>
</reference>
<dbReference type="PANTHER" id="PTHR34774">
    <property type="entry name" value="EPHRIN-A3 PROTEIN"/>
    <property type="match status" value="1"/>
</dbReference>
<name>A0AAN9J6J7_CLITE</name>
<feature type="transmembrane region" description="Helical" evidence="1">
    <location>
        <begin position="118"/>
        <end position="138"/>
    </location>
</feature>
<dbReference type="EMBL" id="JAYKXN010000004">
    <property type="protein sequence ID" value="KAK7293077.1"/>
    <property type="molecule type" value="Genomic_DNA"/>
</dbReference>
<evidence type="ECO:0000256" key="1">
    <source>
        <dbReference type="SAM" id="Phobius"/>
    </source>
</evidence>
<sequence>MTMIINVDFNLGVQDDGWLMWVDCGEDGGWNAVGRTVVLFQCTTGHWPLLLSKILDGLTDYAASLSDVVWLRRVGIKAKAMVLDSIMSSPHRRSPSFRRQFPRDELGSWSTLVRRHRFLLTALVLLTFLCTVYLYFAVTFGATDTCSGLTGAQKASCQLKHAKSSVTKGKLKFF</sequence>
<accession>A0AAN9J6J7</accession>
<organism evidence="2 3">
    <name type="scientific">Clitoria ternatea</name>
    <name type="common">Butterfly pea</name>
    <dbReference type="NCBI Taxonomy" id="43366"/>
    <lineage>
        <taxon>Eukaryota</taxon>
        <taxon>Viridiplantae</taxon>
        <taxon>Streptophyta</taxon>
        <taxon>Embryophyta</taxon>
        <taxon>Tracheophyta</taxon>
        <taxon>Spermatophyta</taxon>
        <taxon>Magnoliopsida</taxon>
        <taxon>eudicotyledons</taxon>
        <taxon>Gunneridae</taxon>
        <taxon>Pentapetalae</taxon>
        <taxon>rosids</taxon>
        <taxon>fabids</taxon>
        <taxon>Fabales</taxon>
        <taxon>Fabaceae</taxon>
        <taxon>Papilionoideae</taxon>
        <taxon>50 kb inversion clade</taxon>
        <taxon>NPAAA clade</taxon>
        <taxon>indigoferoid/millettioid clade</taxon>
        <taxon>Phaseoleae</taxon>
        <taxon>Clitoria</taxon>
    </lineage>
</organism>
<gene>
    <name evidence="2" type="ORF">RJT34_15938</name>
</gene>
<dbReference type="AlphaFoldDB" id="A0AAN9J6J7"/>
<dbReference type="Proteomes" id="UP001359559">
    <property type="component" value="Unassembled WGS sequence"/>
</dbReference>
<evidence type="ECO:0000313" key="3">
    <source>
        <dbReference type="Proteomes" id="UP001359559"/>
    </source>
</evidence>
<protein>
    <submittedName>
        <fullName evidence="2">Uncharacterized protein</fullName>
    </submittedName>
</protein>
<keyword evidence="3" id="KW-1185">Reference proteome</keyword>
<keyword evidence="1" id="KW-0812">Transmembrane</keyword>
<keyword evidence="1" id="KW-0472">Membrane</keyword>
<evidence type="ECO:0000313" key="2">
    <source>
        <dbReference type="EMBL" id="KAK7293077.1"/>
    </source>
</evidence>
<dbReference type="PANTHER" id="PTHR34774:SF1">
    <property type="entry name" value="EPHRIN-A3 PROTEIN"/>
    <property type="match status" value="1"/>
</dbReference>
<proteinExistence type="predicted"/>
<comment type="caution">
    <text evidence="2">The sequence shown here is derived from an EMBL/GenBank/DDBJ whole genome shotgun (WGS) entry which is preliminary data.</text>
</comment>
<keyword evidence="1" id="KW-1133">Transmembrane helix</keyword>